<dbReference type="EMBL" id="NMUQ01000002">
    <property type="protein sequence ID" value="OXM14738.1"/>
    <property type="molecule type" value="Genomic_DNA"/>
</dbReference>
<dbReference type="InterPro" id="IPR007497">
    <property type="entry name" value="SIMPL/DUF541"/>
</dbReference>
<dbReference type="InterPro" id="IPR052022">
    <property type="entry name" value="26kDa_periplasmic_antigen"/>
</dbReference>
<comment type="caution">
    <text evidence="1">The sequence shown here is derived from an EMBL/GenBank/DDBJ whole genome shotgun (WGS) entry which is preliminary data.</text>
</comment>
<name>A0A229NXW9_9BACL</name>
<protein>
    <submittedName>
        <fullName evidence="1">SIMPL domain-containing protein</fullName>
    </submittedName>
</protein>
<dbReference type="Gene3D" id="3.30.110.170">
    <property type="entry name" value="Protein of unknown function (DUF541), domain 1"/>
    <property type="match status" value="1"/>
</dbReference>
<proteinExistence type="predicted"/>
<dbReference type="AlphaFoldDB" id="A0A229NXW9"/>
<dbReference type="GO" id="GO:0006974">
    <property type="term" value="P:DNA damage response"/>
    <property type="evidence" value="ECO:0007669"/>
    <property type="project" value="TreeGrafter"/>
</dbReference>
<dbReference type="Gene3D" id="3.30.70.2970">
    <property type="entry name" value="Protein of unknown function (DUF541), domain 2"/>
    <property type="match status" value="1"/>
</dbReference>
<dbReference type="Proteomes" id="UP000215145">
    <property type="component" value="Unassembled WGS sequence"/>
</dbReference>
<organism evidence="1 2">
    <name type="scientific">Paenibacillus herberti</name>
    <dbReference type="NCBI Taxonomy" id="1619309"/>
    <lineage>
        <taxon>Bacteria</taxon>
        <taxon>Bacillati</taxon>
        <taxon>Bacillota</taxon>
        <taxon>Bacilli</taxon>
        <taxon>Bacillales</taxon>
        <taxon>Paenibacillaceae</taxon>
        <taxon>Paenibacillus</taxon>
    </lineage>
</organism>
<accession>A0A229NXW9</accession>
<sequence length="287" mass="30249">MGGNCNLFMVGSVSKVKPNREAKGMSEQKGRRKLIDQGKVVLLAVSLTAGSLLAWNGLSGGSQGATPVYAAEQGAVMENTIAVQGTGKLSVTPDIAYINAGVNVKAKTAKEAQAGAAKRYEAVRKVLKDGYGLADKDLKTTGYYVQPQYTYTEKEGQVLTGYTAVHEIRISWRSIDKTGTLLDSLGAAGANQIGGVTFDTEKKDQYENDALKKGLENARSKAEALAVASGRTLGPVINITENGAQVQPAVLEMMQKSTASGADQSNTSVEAGEVDVQAQLTVVFQLK</sequence>
<dbReference type="PANTHER" id="PTHR34387:SF1">
    <property type="entry name" value="PERIPLASMIC IMMUNOGENIC PROTEIN"/>
    <property type="match status" value="1"/>
</dbReference>
<reference evidence="1 2" key="1">
    <citation type="submission" date="2017-07" db="EMBL/GenBank/DDBJ databases">
        <title>Paenibacillus herberti R33 genome sequencing and assembly.</title>
        <authorList>
            <person name="Su W."/>
        </authorList>
    </citation>
    <scope>NUCLEOTIDE SEQUENCE [LARGE SCALE GENOMIC DNA]</scope>
    <source>
        <strain evidence="1 2">R33</strain>
    </source>
</reference>
<evidence type="ECO:0000313" key="1">
    <source>
        <dbReference type="EMBL" id="OXM14738.1"/>
    </source>
</evidence>
<gene>
    <name evidence="1" type="ORF">CGZ75_17795</name>
</gene>
<dbReference type="OrthoDB" id="1682722at2"/>
<evidence type="ECO:0000313" key="2">
    <source>
        <dbReference type="Proteomes" id="UP000215145"/>
    </source>
</evidence>
<dbReference type="Pfam" id="PF04402">
    <property type="entry name" value="SIMPL"/>
    <property type="match status" value="1"/>
</dbReference>
<dbReference type="PANTHER" id="PTHR34387">
    <property type="entry name" value="SLR1258 PROTEIN"/>
    <property type="match status" value="1"/>
</dbReference>
<keyword evidence="2" id="KW-1185">Reference proteome</keyword>